<evidence type="ECO:0000256" key="1">
    <source>
        <dbReference type="SAM" id="Coils"/>
    </source>
</evidence>
<dbReference type="OrthoDB" id="432693at2759"/>
<proteinExistence type="predicted"/>
<evidence type="ECO:0000313" key="3">
    <source>
        <dbReference type="EMBL" id="CAE7941593.1"/>
    </source>
</evidence>
<dbReference type="Proteomes" id="UP000601435">
    <property type="component" value="Unassembled WGS sequence"/>
</dbReference>
<keyword evidence="1" id="KW-0175">Coiled coil</keyword>
<organism evidence="3 4">
    <name type="scientific">Symbiodinium necroappetens</name>
    <dbReference type="NCBI Taxonomy" id="1628268"/>
    <lineage>
        <taxon>Eukaryota</taxon>
        <taxon>Sar</taxon>
        <taxon>Alveolata</taxon>
        <taxon>Dinophyceae</taxon>
        <taxon>Suessiales</taxon>
        <taxon>Symbiodiniaceae</taxon>
        <taxon>Symbiodinium</taxon>
    </lineage>
</organism>
<protein>
    <submittedName>
        <fullName evidence="3">Uncharacterized protein</fullName>
    </submittedName>
</protein>
<reference evidence="3" key="1">
    <citation type="submission" date="2021-02" db="EMBL/GenBank/DDBJ databases">
        <authorList>
            <person name="Dougan E. K."/>
            <person name="Rhodes N."/>
            <person name="Thang M."/>
            <person name="Chan C."/>
        </authorList>
    </citation>
    <scope>NUCLEOTIDE SEQUENCE</scope>
</reference>
<dbReference type="AlphaFoldDB" id="A0A813CAY4"/>
<feature type="region of interest" description="Disordered" evidence="2">
    <location>
        <begin position="75"/>
        <end position="95"/>
    </location>
</feature>
<keyword evidence="4" id="KW-1185">Reference proteome</keyword>
<comment type="caution">
    <text evidence="3">The sequence shown here is derived from an EMBL/GenBank/DDBJ whole genome shotgun (WGS) entry which is preliminary data.</text>
</comment>
<dbReference type="EMBL" id="CAJNJA010094363">
    <property type="protein sequence ID" value="CAE7941593.1"/>
    <property type="molecule type" value="Genomic_DNA"/>
</dbReference>
<evidence type="ECO:0000313" key="4">
    <source>
        <dbReference type="Proteomes" id="UP000601435"/>
    </source>
</evidence>
<sequence length="361" mass="39972">MADPDASEILEVRRALAEERALREALEADLQRSAQIGQELLLKNEELEQVVKEHAEKTAHVARRASVEPVRRACTVPLGPKEATAEEEESDSELPTPQLLRRGRRAGKTVMVEELMSANLSLHDDLMRLKDEQRQAGLNDDVEAREEGIQNVDEEEGNLVNELQHRVSVLESGRKQLQKELGASQEKAARAHQLEEELEATRSSLHLAQSQLTVLEEANRALRTSQQALDTERAKLASLLEAADARCVHLEQELEQTTLARARGSRKSTGSILPMDDEVVRGEADSPSLAVELEQDGHESWEEALRVDCVKVASKLRTEVGDLSRATASCKAWLVAARRLCDEKIQAPALSGERSDDEAST</sequence>
<feature type="coiled-coil region" evidence="1">
    <location>
        <begin position="9"/>
        <end position="57"/>
    </location>
</feature>
<evidence type="ECO:0000256" key="2">
    <source>
        <dbReference type="SAM" id="MobiDB-lite"/>
    </source>
</evidence>
<gene>
    <name evidence="3" type="ORF">SNEC2469_LOCUS34337</name>
</gene>
<feature type="coiled-coil region" evidence="1">
    <location>
        <begin position="160"/>
        <end position="260"/>
    </location>
</feature>
<name>A0A813CAY4_9DINO</name>
<accession>A0A813CAY4</accession>